<keyword evidence="2" id="KW-1015">Disulfide bond</keyword>
<evidence type="ECO:0000256" key="1">
    <source>
        <dbReference type="ARBA" id="ARBA00022729"/>
    </source>
</evidence>
<organism evidence="4 5">
    <name type="scientific">Mytilus edulis</name>
    <name type="common">Blue mussel</name>
    <dbReference type="NCBI Taxonomy" id="6550"/>
    <lineage>
        <taxon>Eukaryota</taxon>
        <taxon>Metazoa</taxon>
        <taxon>Spiralia</taxon>
        <taxon>Lophotrochozoa</taxon>
        <taxon>Mollusca</taxon>
        <taxon>Bivalvia</taxon>
        <taxon>Autobranchia</taxon>
        <taxon>Pteriomorphia</taxon>
        <taxon>Mytilida</taxon>
        <taxon>Mytiloidea</taxon>
        <taxon>Mytilidae</taxon>
        <taxon>Mytilinae</taxon>
        <taxon>Mytilus</taxon>
    </lineage>
</organism>
<reference evidence="4" key="1">
    <citation type="submission" date="2021-03" db="EMBL/GenBank/DDBJ databases">
        <authorList>
            <person name="Bekaert M."/>
        </authorList>
    </citation>
    <scope>NUCLEOTIDE SEQUENCE</scope>
</reference>
<gene>
    <name evidence="4" type="ORF">MEDL_68989</name>
</gene>
<proteinExistence type="predicted"/>
<evidence type="ECO:0000256" key="2">
    <source>
        <dbReference type="ARBA" id="ARBA00023157"/>
    </source>
</evidence>
<dbReference type="OrthoDB" id="6129563at2759"/>
<dbReference type="InterPro" id="IPR003599">
    <property type="entry name" value="Ig_sub"/>
</dbReference>
<accession>A0A8S3VMH5</accession>
<dbReference type="SMART" id="SM00409">
    <property type="entry name" value="IG"/>
    <property type="match status" value="1"/>
</dbReference>
<evidence type="ECO:0000259" key="3">
    <source>
        <dbReference type="PROSITE" id="PS50835"/>
    </source>
</evidence>
<dbReference type="PANTHER" id="PTHR45080:SF8">
    <property type="entry name" value="IG-LIKE DOMAIN-CONTAINING PROTEIN"/>
    <property type="match status" value="1"/>
</dbReference>
<dbReference type="PROSITE" id="PS50835">
    <property type="entry name" value="IG_LIKE"/>
    <property type="match status" value="1"/>
</dbReference>
<dbReference type="InterPro" id="IPR003598">
    <property type="entry name" value="Ig_sub2"/>
</dbReference>
<dbReference type="Pfam" id="PF13927">
    <property type="entry name" value="Ig_3"/>
    <property type="match status" value="1"/>
</dbReference>
<evidence type="ECO:0000313" key="5">
    <source>
        <dbReference type="Proteomes" id="UP000683360"/>
    </source>
</evidence>
<dbReference type="AlphaFoldDB" id="A0A8S3VMH5"/>
<sequence>MINFATSDDNGTYVCHAINAAGKSTNVLEVNISPISATVIIGQNQTISCTVTGIPLATSIIWEFTPDGGTHSLPLHVEDSSGKYTGGSVHNPSLTITNFQPDDAGSYVCFAFNAVGVSSCSIPSIFEYTGPNVEISKRIDQLRLSGEDCRKTALSYSLLVYIAMRGSLSLEEEHSIILREIAEAVFNVSDVIVSPLIDIIEKKLLPTYLKRMENGTFKPRDFAVQK</sequence>
<dbReference type="CDD" id="cd00099">
    <property type="entry name" value="IgV"/>
    <property type="match status" value="1"/>
</dbReference>
<dbReference type="InterPro" id="IPR013783">
    <property type="entry name" value="Ig-like_fold"/>
</dbReference>
<evidence type="ECO:0000313" key="4">
    <source>
        <dbReference type="EMBL" id="CAG2257600.1"/>
    </source>
</evidence>
<dbReference type="EMBL" id="CAJPWZ010003331">
    <property type="protein sequence ID" value="CAG2257600.1"/>
    <property type="molecule type" value="Genomic_DNA"/>
</dbReference>
<dbReference type="InterPro" id="IPR050958">
    <property type="entry name" value="Cell_Adh-Cytoskel_Orgn"/>
</dbReference>
<protein>
    <submittedName>
        <fullName evidence="4">HMCN</fullName>
    </submittedName>
</protein>
<dbReference type="Proteomes" id="UP000683360">
    <property type="component" value="Unassembled WGS sequence"/>
</dbReference>
<dbReference type="InterPro" id="IPR036179">
    <property type="entry name" value="Ig-like_dom_sf"/>
</dbReference>
<dbReference type="Gene3D" id="2.60.40.10">
    <property type="entry name" value="Immunoglobulins"/>
    <property type="match status" value="1"/>
</dbReference>
<dbReference type="PANTHER" id="PTHR45080">
    <property type="entry name" value="CONTACTIN 5"/>
    <property type="match status" value="1"/>
</dbReference>
<keyword evidence="1" id="KW-0732">Signal</keyword>
<name>A0A8S3VMH5_MYTED</name>
<feature type="domain" description="Ig-like" evidence="3">
    <location>
        <begin position="28"/>
        <end position="123"/>
    </location>
</feature>
<keyword evidence="5" id="KW-1185">Reference proteome</keyword>
<comment type="caution">
    <text evidence="4">The sequence shown here is derived from an EMBL/GenBank/DDBJ whole genome shotgun (WGS) entry which is preliminary data.</text>
</comment>
<dbReference type="InterPro" id="IPR007110">
    <property type="entry name" value="Ig-like_dom"/>
</dbReference>
<dbReference type="GO" id="GO:0007156">
    <property type="term" value="P:homophilic cell adhesion via plasma membrane adhesion molecules"/>
    <property type="evidence" value="ECO:0007669"/>
    <property type="project" value="TreeGrafter"/>
</dbReference>
<dbReference type="GO" id="GO:0005886">
    <property type="term" value="C:plasma membrane"/>
    <property type="evidence" value="ECO:0007669"/>
    <property type="project" value="TreeGrafter"/>
</dbReference>
<dbReference type="SMART" id="SM00408">
    <property type="entry name" value="IGc2"/>
    <property type="match status" value="1"/>
</dbReference>
<dbReference type="SUPFAM" id="SSF48726">
    <property type="entry name" value="Immunoglobulin"/>
    <property type="match status" value="1"/>
</dbReference>